<dbReference type="Pfam" id="PF09388">
    <property type="entry name" value="SpoOE-like"/>
    <property type="match status" value="1"/>
</dbReference>
<proteinExistence type="predicted"/>
<dbReference type="Gene3D" id="4.10.280.10">
    <property type="entry name" value="Helix-loop-helix DNA-binding domain"/>
    <property type="match status" value="1"/>
</dbReference>
<dbReference type="Proteomes" id="UP001596105">
    <property type="component" value="Unassembled WGS sequence"/>
</dbReference>
<dbReference type="SUPFAM" id="SSF140500">
    <property type="entry name" value="BAS1536-like"/>
    <property type="match status" value="1"/>
</dbReference>
<sequence length="83" mass="9354">MSGKSRALRRKIERARSEMMLAFVQNGADLADEEVLRLSQTLDTLLNEYEKCVNAEKGASAVWVRRFPGYPAKEAINLSVCSY</sequence>
<dbReference type="InterPro" id="IPR037208">
    <property type="entry name" value="Spo0E-like_sf"/>
</dbReference>
<evidence type="ECO:0000313" key="2">
    <source>
        <dbReference type="Proteomes" id="UP001596105"/>
    </source>
</evidence>
<dbReference type="EMBL" id="JBHSMH010000044">
    <property type="protein sequence ID" value="MFC5469916.1"/>
    <property type="molecule type" value="Genomic_DNA"/>
</dbReference>
<organism evidence="1 2">
    <name type="scientific">Cohnella suwonensis</name>
    <dbReference type="NCBI Taxonomy" id="696072"/>
    <lineage>
        <taxon>Bacteria</taxon>
        <taxon>Bacillati</taxon>
        <taxon>Bacillota</taxon>
        <taxon>Bacilli</taxon>
        <taxon>Bacillales</taxon>
        <taxon>Paenibacillaceae</taxon>
        <taxon>Cohnella</taxon>
    </lineage>
</organism>
<gene>
    <name evidence="1" type="ORF">ACFPPD_14375</name>
</gene>
<evidence type="ECO:0000313" key="1">
    <source>
        <dbReference type="EMBL" id="MFC5469916.1"/>
    </source>
</evidence>
<name>A0ABW0LX33_9BACL</name>
<dbReference type="RefSeq" id="WP_209749487.1">
    <property type="nucleotide sequence ID" value="NZ_JBHSMH010000044.1"/>
</dbReference>
<protein>
    <submittedName>
        <fullName evidence="1">Spo0E family sporulation regulatory protein-aspartic acid phosphatase</fullName>
    </submittedName>
</protein>
<comment type="caution">
    <text evidence="1">The sequence shown here is derived from an EMBL/GenBank/DDBJ whole genome shotgun (WGS) entry which is preliminary data.</text>
</comment>
<reference evidence="2" key="1">
    <citation type="journal article" date="2019" name="Int. J. Syst. Evol. Microbiol.">
        <title>The Global Catalogue of Microorganisms (GCM) 10K type strain sequencing project: providing services to taxonomists for standard genome sequencing and annotation.</title>
        <authorList>
            <consortium name="The Broad Institute Genomics Platform"/>
            <consortium name="The Broad Institute Genome Sequencing Center for Infectious Disease"/>
            <person name="Wu L."/>
            <person name="Ma J."/>
        </authorList>
    </citation>
    <scope>NUCLEOTIDE SEQUENCE [LARGE SCALE GENOMIC DNA]</scope>
    <source>
        <strain evidence="2">CCUG 57113</strain>
    </source>
</reference>
<dbReference type="InterPro" id="IPR018540">
    <property type="entry name" value="Spo0E-like"/>
</dbReference>
<dbReference type="InterPro" id="IPR036638">
    <property type="entry name" value="HLH_DNA-bd_sf"/>
</dbReference>
<keyword evidence="2" id="KW-1185">Reference proteome</keyword>
<accession>A0ABW0LX33</accession>